<dbReference type="AlphaFoldDB" id="A0AAW2GWT8"/>
<dbReference type="EMBL" id="JADYXP020000002">
    <property type="protein sequence ID" value="KAL0131775.1"/>
    <property type="molecule type" value="Genomic_DNA"/>
</dbReference>
<sequence>MSFNILVRLIRKRKIAHLNDRSVDKCRDVSVRCSYQLKFYLLDTRRSPMPIPASSKKKKKSYMSTSLSVDLPHTATSQIRYLNSTRSLLFFND</sequence>
<name>A0AAW2GWT8_9HYME</name>
<evidence type="ECO:0008006" key="3">
    <source>
        <dbReference type="Google" id="ProtNLM"/>
    </source>
</evidence>
<keyword evidence="2" id="KW-1185">Reference proteome</keyword>
<evidence type="ECO:0000313" key="1">
    <source>
        <dbReference type="EMBL" id="KAL0131775.1"/>
    </source>
</evidence>
<protein>
    <recommendedName>
        <fullName evidence="3">MADS-box domain-containing protein</fullName>
    </recommendedName>
</protein>
<comment type="caution">
    <text evidence="1">The sequence shown here is derived from an EMBL/GenBank/DDBJ whole genome shotgun (WGS) entry which is preliminary data.</text>
</comment>
<gene>
    <name evidence="1" type="ORF">PUN28_002964</name>
</gene>
<accession>A0AAW2GWT8</accession>
<evidence type="ECO:0000313" key="2">
    <source>
        <dbReference type="Proteomes" id="UP001430953"/>
    </source>
</evidence>
<proteinExistence type="predicted"/>
<dbReference type="Proteomes" id="UP001430953">
    <property type="component" value="Unassembled WGS sequence"/>
</dbReference>
<organism evidence="1 2">
    <name type="scientific">Cardiocondyla obscurior</name>
    <dbReference type="NCBI Taxonomy" id="286306"/>
    <lineage>
        <taxon>Eukaryota</taxon>
        <taxon>Metazoa</taxon>
        <taxon>Ecdysozoa</taxon>
        <taxon>Arthropoda</taxon>
        <taxon>Hexapoda</taxon>
        <taxon>Insecta</taxon>
        <taxon>Pterygota</taxon>
        <taxon>Neoptera</taxon>
        <taxon>Endopterygota</taxon>
        <taxon>Hymenoptera</taxon>
        <taxon>Apocrita</taxon>
        <taxon>Aculeata</taxon>
        <taxon>Formicoidea</taxon>
        <taxon>Formicidae</taxon>
        <taxon>Myrmicinae</taxon>
        <taxon>Cardiocondyla</taxon>
    </lineage>
</organism>
<reference evidence="1 2" key="1">
    <citation type="submission" date="2023-03" db="EMBL/GenBank/DDBJ databases">
        <title>High recombination rates correlate with genetic variation in Cardiocondyla obscurior ants.</title>
        <authorList>
            <person name="Errbii M."/>
        </authorList>
    </citation>
    <scope>NUCLEOTIDE SEQUENCE [LARGE SCALE GENOMIC DNA]</scope>
    <source>
        <strain evidence="1">Alpha-2009</strain>
        <tissue evidence="1">Whole body</tissue>
    </source>
</reference>